<dbReference type="PANTHER" id="PTHR30521:SF5">
    <property type="entry name" value="BLR4509 PROTEIN"/>
    <property type="match status" value="1"/>
</dbReference>
<reference evidence="6 7" key="1">
    <citation type="submission" date="2019-08" db="EMBL/GenBank/DDBJ databases">
        <title>Bradymonadales sp. TMQ2.</title>
        <authorList>
            <person name="Liang Q."/>
        </authorList>
    </citation>
    <scope>NUCLEOTIDE SEQUENCE [LARGE SCALE GENOMIC DNA]</scope>
    <source>
        <strain evidence="6 7">TMQ2</strain>
    </source>
</reference>
<evidence type="ECO:0000256" key="3">
    <source>
        <dbReference type="ARBA" id="ARBA00022723"/>
    </source>
</evidence>
<keyword evidence="3" id="KW-0479">Metal-binding</keyword>
<dbReference type="SUPFAM" id="SSF54909">
    <property type="entry name" value="Dimeric alpha+beta barrel"/>
    <property type="match status" value="1"/>
</dbReference>
<evidence type="ECO:0000256" key="1">
    <source>
        <dbReference type="ARBA" id="ARBA00001970"/>
    </source>
</evidence>
<dbReference type="PROSITE" id="PS51404">
    <property type="entry name" value="DYP_PEROXIDASE"/>
    <property type="match status" value="1"/>
</dbReference>
<gene>
    <name evidence="6" type="ORF">FRC96_05700</name>
</gene>
<dbReference type="EMBL" id="VOSL01000025">
    <property type="protein sequence ID" value="TXD39765.1"/>
    <property type="molecule type" value="Genomic_DNA"/>
</dbReference>
<evidence type="ECO:0000256" key="5">
    <source>
        <dbReference type="ARBA" id="ARBA00023004"/>
    </source>
</evidence>
<dbReference type="GO" id="GO:0004601">
    <property type="term" value="F:peroxidase activity"/>
    <property type="evidence" value="ECO:0007669"/>
    <property type="project" value="UniProtKB-KW"/>
</dbReference>
<dbReference type="Proteomes" id="UP000321046">
    <property type="component" value="Unassembled WGS sequence"/>
</dbReference>
<dbReference type="GO" id="GO:0020037">
    <property type="term" value="F:heme binding"/>
    <property type="evidence" value="ECO:0007669"/>
    <property type="project" value="InterPro"/>
</dbReference>
<dbReference type="GO" id="GO:0046872">
    <property type="term" value="F:metal ion binding"/>
    <property type="evidence" value="ECO:0007669"/>
    <property type="project" value="UniProtKB-KW"/>
</dbReference>
<accession>A0A5C6XQK7</accession>
<evidence type="ECO:0000256" key="2">
    <source>
        <dbReference type="ARBA" id="ARBA00022559"/>
    </source>
</evidence>
<dbReference type="PANTHER" id="PTHR30521">
    <property type="entry name" value="DEFERROCHELATASE/PEROXIDASE"/>
    <property type="match status" value="1"/>
</dbReference>
<evidence type="ECO:0000313" key="7">
    <source>
        <dbReference type="Proteomes" id="UP000321046"/>
    </source>
</evidence>
<dbReference type="OrthoDB" id="236246at2"/>
<keyword evidence="5" id="KW-0408">Iron</keyword>
<dbReference type="AlphaFoldDB" id="A0A5C6XQK7"/>
<evidence type="ECO:0000313" key="6">
    <source>
        <dbReference type="EMBL" id="TXD39765.1"/>
    </source>
</evidence>
<keyword evidence="2" id="KW-0575">Peroxidase</keyword>
<dbReference type="RefSeq" id="WP_146973544.1">
    <property type="nucleotide sequence ID" value="NZ_VOSL01000025.1"/>
</dbReference>
<protein>
    <recommendedName>
        <fullName evidence="8">Peroxidase</fullName>
    </recommendedName>
</protein>
<sequence>MTELDVDEIQTYILSGLSYLPASLLTLIRFTGDPTSTLQKVSERVSFGLPEKSKGAVTQVAFTAKGLEALGCAHLPVDPLHRPFTEGMTAAARSRALGDIDQNSPSQWRFSDATSHLAIWTFAPTIAHAQAQLKDILGDDTAWSVEHSIATLALPDQREHFGFRDGITSHRLPWPGQGDANGAVTGDFVFGYRDARGQNADGPDLGRVQAHANGTYLVIRQLQQNVHAFWRMWLNAARGDSTLAIWLASKAVGRWPNGMPMNATAPCPMPPASPSLAIDSFDDDPLGHRCPLGAHIRRSNPRDESSHHNNTAQHRIARRGRVYGPAAPSQAFPADLSIEPNELGRCESQERGLLFACLNSDISRQFEFIQQTWLNNPKFRGLHDEIDPITGGGIQSMVTERFTIPARPFRIRVPWASCVKVRGGGYFWMPSRTDLHMLSTLPQNAQSTTRTEHASVREVV</sequence>
<dbReference type="InterPro" id="IPR006314">
    <property type="entry name" value="Dyp_peroxidase"/>
</dbReference>
<evidence type="ECO:0008006" key="8">
    <source>
        <dbReference type="Google" id="ProtNLM"/>
    </source>
</evidence>
<name>A0A5C6XQK7_9DELT</name>
<proteinExistence type="predicted"/>
<comment type="caution">
    <text evidence="6">The sequence shown here is derived from an EMBL/GenBank/DDBJ whole genome shotgun (WGS) entry which is preliminary data.</text>
</comment>
<dbReference type="GO" id="GO:0005829">
    <property type="term" value="C:cytosol"/>
    <property type="evidence" value="ECO:0007669"/>
    <property type="project" value="TreeGrafter"/>
</dbReference>
<organism evidence="6 7">
    <name type="scientific">Lujinxingia vulgaris</name>
    <dbReference type="NCBI Taxonomy" id="2600176"/>
    <lineage>
        <taxon>Bacteria</taxon>
        <taxon>Deltaproteobacteria</taxon>
        <taxon>Bradymonadales</taxon>
        <taxon>Lujinxingiaceae</taxon>
        <taxon>Lujinxingia</taxon>
    </lineage>
</organism>
<dbReference type="InterPro" id="IPR011008">
    <property type="entry name" value="Dimeric_a/b-barrel"/>
</dbReference>
<comment type="cofactor">
    <cofactor evidence="1">
        <name>heme b</name>
        <dbReference type="ChEBI" id="CHEBI:60344"/>
    </cofactor>
</comment>
<keyword evidence="4" id="KW-0560">Oxidoreductase</keyword>
<evidence type="ECO:0000256" key="4">
    <source>
        <dbReference type="ARBA" id="ARBA00023002"/>
    </source>
</evidence>